<keyword evidence="1" id="KW-0812">Transmembrane</keyword>
<evidence type="ECO:0000256" key="1">
    <source>
        <dbReference type="SAM" id="Phobius"/>
    </source>
</evidence>
<feature type="transmembrane region" description="Helical" evidence="1">
    <location>
        <begin position="47"/>
        <end position="67"/>
    </location>
</feature>
<protein>
    <recommendedName>
        <fullName evidence="4">Benzoate transporter</fullName>
    </recommendedName>
</protein>
<feature type="transmembrane region" description="Helical" evidence="1">
    <location>
        <begin position="74"/>
        <end position="92"/>
    </location>
</feature>
<dbReference type="Pfam" id="PF03594">
    <property type="entry name" value="BenE"/>
    <property type="match status" value="1"/>
</dbReference>
<dbReference type="RefSeq" id="WP_084874480.1">
    <property type="nucleotide sequence ID" value="NZ_JAGGMY010000001.1"/>
</dbReference>
<dbReference type="PANTHER" id="PTHR30199:SF0">
    <property type="entry name" value="INNER MEMBRANE PROTEIN YDCO"/>
    <property type="match status" value="1"/>
</dbReference>
<dbReference type="GO" id="GO:0005886">
    <property type="term" value="C:plasma membrane"/>
    <property type="evidence" value="ECO:0007669"/>
    <property type="project" value="TreeGrafter"/>
</dbReference>
<comment type="caution">
    <text evidence="2">The sequence shown here is derived from an EMBL/GenBank/DDBJ whole genome shotgun (WGS) entry which is preliminary data.</text>
</comment>
<dbReference type="NCBIfam" id="TIGR00843">
    <property type="entry name" value="benE"/>
    <property type="match status" value="1"/>
</dbReference>
<evidence type="ECO:0000313" key="2">
    <source>
        <dbReference type="EMBL" id="ORM93492.1"/>
    </source>
</evidence>
<feature type="transmembrane region" description="Helical" evidence="1">
    <location>
        <begin position="172"/>
        <end position="193"/>
    </location>
</feature>
<feature type="transmembrane region" description="Helical" evidence="1">
    <location>
        <begin position="12"/>
        <end position="35"/>
    </location>
</feature>
<dbReference type="STRING" id="55209.HA50_09070"/>
<dbReference type="Proteomes" id="UP000193749">
    <property type="component" value="Unassembled WGS sequence"/>
</dbReference>
<feature type="transmembrane region" description="Helical" evidence="1">
    <location>
        <begin position="130"/>
        <end position="152"/>
    </location>
</feature>
<feature type="transmembrane region" description="Helical" evidence="1">
    <location>
        <begin position="353"/>
        <end position="386"/>
    </location>
</feature>
<organism evidence="2 3">
    <name type="scientific">Pantoea cypripedii</name>
    <name type="common">Pectobacterium cypripedii</name>
    <name type="synonym">Erwinia cypripedii</name>
    <dbReference type="NCBI Taxonomy" id="55209"/>
    <lineage>
        <taxon>Bacteria</taxon>
        <taxon>Pseudomonadati</taxon>
        <taxon>Pseudomonadota</taxon>
        <taxon>Gammaproteobacteria</taxon>
        <taxon>Enterobacterales</taxon>
        <taxon>Erwiniaceae</taxon>
        <taxon>Pantoea</taxon>
    </lineage>
</organism>
<keyword evidence="3" id="KW-1185">Reference proteome</keyword>
<feature type="transmembrane region" description="Helical" evidence="1">
    <location>
        <begin position="205"/>
        <end position="224"/>
    </location>
</feature>
<reference evidence="2 3" key="1">
    <citation type="journal article" date="2017" name="Antonie Van Leeuwenhoek">
        <title>Phylogenomic resolution of the bacterial genus Pantoea and its relationship with Erwinia and Tatumella.</title>
        <authorList>
            <person name="Palmer M."/>
            <person name="Steenkamp E.T."/>
            <person name="Coetzee M.P."/>
            <person name="Chan W.Y."/>
            <person name="van Zyl E."/>
            <person name="De Maayer P."/>
            <person name="Coutinho T.A."/>
            <person name="Blom J."/>
            <person name="Smits T.H."/>
            <person name="Duffy B."/>
            <person name="Venter S.N."/>
        </authorList>
    </citation>
    <scope>NUCLEOTIDE SEQUENCE [LARGE SCALE GENOMIC DNA]</scope>
    <source>
        <strain evidence="2 3">LMG 2657</strain>
    </source>
</reference>
<evidence type="ECO:0008006" key="4">
    <source>
        <dbReference type="Google" id="ProtNLM"/>
    </source>
</evidence>
<sequence length="392" mass="40456">MISATTRSSFSLPILISGLVAVLIGYSSSAAIIFQAAQAAGATPAQIGGWFSMLGIGMGVASLGLSLWTRMPVLAAWSTPGAALLATSLHGLTLHEVVGVFVFTNVLIVLCGITGLFARVMKYIPQSLAAAMLAGILLRFGLNAFTGLQGNFALCGSMCLVWLFSRLWLPRYAVILALIAGVLVALGQHAIAIPPQALSISVPQWITPHFTLAALIGVGIPYFLVTMASQNAPGIATLQAHGYQPPVSALTGWTGAIALVLSPFGGFSVCIAAITAAICMGEEVDADPSRRWMAAALAGFFYILTGFTGALIAMLLSALPQVLIATLAGLALLGTLSGSLHRALAEPQHRDSAVIAFLITASGVSMLGIGSAFWGLVGGMLAWLVLSPRSRA</sequence>
<feature type="transmembrane region" description="Helical" evidence="1">
    <location>
        <begin position="256"/>
        <end position="280"/>
    </location>
</feature>
<keyword evidence="1" id="KW-1133">Transmembrane helix</keyword>
<dbReference type="AlphaFoldDB" id="A0A1X1EU11"/>
<gene>
    <name evidence="2" type="ORF">HA50_09070</name>
</gene>
<dbReference type="InterPro" id="IPR004711">
    <property type="entry name" value="Benzoate_Transporter"/>
</dbReference>
<feature type="transmembrane region" description="Helical" evidence="1">
    <location>
        <begin position="98"/>
        <end position="118"/>
    </location>
</feature>
<dbReference type="EMBL" id="MLJI01000001">
    <property type="protein sequence ID" value="ORM93492.1"/>
    <property type="molecule type" value="Genomic_DNA"/>
</dbReference>
<dbReference type="PANTHER" id="PTHR30199">
    <property type="entry name" value="MFS FAMILY TRANSPORTER, PREDICTED SUBSTRATE BENZOATE"/>
    <property type="match status" value="1"/>
</dbReference>
<dbReference type="GO" id="GO:0042925">
    <property type="term" value="F:benzoate transmembrane transporter activity"/>
    <property type="evidence" value="ECO:0007669"/>
    <property type="project" value="InterPro"/>
</dbReference>
<feature type="transmembrane region" description="Helical" evidence="1">
    <location>
        <begin position="322"/>
        <end position="341"/>
    </location>
</feature>
<accession>A0A1X1EU11</accession>
<proteinExistence type="predicted"/>
<feature type="transmembrane region" description="Helical" evidence="1">
    <location>
        <begin position="292"/>
        <end position="316"/>
    </location>
</feature>
<name>A0A1X1EU11_PANCY</name>
<evidence type="ECO:0000313" key="3">
    <source>
        <dbReference type="Proteomes" id="UP000193749"/>
    </source>
</evidence>
<keyword evidence="1" id="KW-0472">Membrane</keyword>
<dbReference type="OrthoDB" id="9792424at2"/>